<dbReference type="EMBL" id="JBBNAE010000006">
    <property type="protein sequence ID" value="KAK9117373.1"/>
    <property type="molecule type" value="Genomic_DNA"/>
</dbReference>
<sequence>MMAEQLAGGCLSPSLSHVHSISLPSQFSLPLSPRVLSSPCSLMPPPLSPEMVVGHFSPWSNNLVDRSTDQLTRLSTRGKPMLLLVGAVEGMGPSAPPASGVDYAGGPPAAGQRATAPLSGRCRGGGRVANHPFPPLSLVYMGWGKSSLLVGLPPPSPARMGLPCGPPPPTAAAATAAAVAVRPPPLP</sequence>
<comment type="caution">
    <text evidence="1">The sequence shown here is derived from an EMBL/GenBank/DDBJ whole genome shotgun (WGS) entry which is preliminary data.</text>
</comment>
<name>A0AAP0IKV2_9MAGN</name>
<reference evidence="1 2" key="1">
    <citation type="submission" date="2024-01" db="EMBL/GenBank/DDBJ databases">
        <title>Genome assemblies of Stephania.</title>
        <authorList>
            <person name="Yang L."/>
        </authorList>
    </citation>
    <scope>NUCLEOTIDE SEQUENCE [LARGE SCALE GENOMIC DNA]</scope>
    <source>
        <strain evidence="1">QJT</strain>
        <tissue evidence="1">Leaf</tissue>
    </source>
</reference>
<evidence type="ECO:0000313" key="2">
    <source>
        <dbReference type="Proteomes" id="UP001417504"/>
    </source>
</evidence>
<keyword evidence="2" id="KW-1185">Reference proteome</keyword>
<evidence type="ECO:0000313" key="1">
    <source>
        <dbReference type="EMBL" id="KAK9117373.1"/>
    </source>
</evidence>
<protein>
    <submittedName>
        <fullName evidence="1">Uncharacterized protein</fullName>
    </submittedName>
</protein>
<gene>
    <name evidence="1" type="ORF">Sjap_016320</name>
</gene>
<organism evidence="1 2">
    <name type="scientific">Stephania japonica</name>
    <dbReference type="NCBI Taxonomy" id="461633"/>
    <lineage>
        <taxon>Eukaryota</taxon>
        <taxon>Viridiplantae</taxon>
        <taxon>Streptophyta</taxon>
        <taxon>Embryophyta</taxon>
        <taxon>Tracheophyta</taxon>
        <taxon>Spermatophyta</taxon>
        <taxon>Magnoliopsida</taxon>
        <taxon>Ranunculales</taxon>
        <taxon>Menispermaceae</taxon>
        <taxon>Menispermoideae</taxon>
        <taxon>Cissampelideae</taxon>
        <taxon>Stephania</taxon>
    </lineage>
</organism>
<accession>A0AAP0IKV2</accession>
<dbReference type="Proteomes" id="UP001417504">
    <property type="component" value="Unassembled WGS sequence"/>
</dbReference>
<dbReference type="AlphaFoldDB" id="A0AAP0IKV2"/>
<proteinExistence type="predicted"/>